<dbReference type="Pfam" id="PF22629">
    <property type="entry name" value="ACT_AHAS_ss"/>
    <property type="match status" value="1"/>
</dbReference>
<evidence type="ECO:0000256" key="4">
    <source>
        <dbReference type="ARBA" id="ARBA00023002"/>
    </source>
</evidence>
<dbReference type="Gene3D" id="3.30.70.260">
    <property type="match status" value="1"/>
</dbReference>
<dbReference type="PANTHER" id="PTHR42789">
    <property type="entry name" value="D-ISOMER SPECIFIC 2-HYDROXYACID DEHYDROGENASE FAMILY PROTEIN (AFU_ORTHOLOGUE AFUA_6G10090)"/>
    <property type="match status" value="1"/>
</dbReference>
<dbReference type="SUPFAM" id="SSF51735">
    <property type="entry name" value="NAD(P)-binding Rossmann-fold domains"/>
    <property type="match status" value="1"/>
</dbReference>
<dbReference type="Pfam" id="PF02826">
    <property type="entry name" value="2-Hacid_dh_C"/>
    <property type="match status" value="1"/>
</dbReference>
<dbReference type="InterPro" id="IPR050857">
    <property type="entry name" value="D-2-hydroxyacid_DH"/>
</dbReference>
<name>T0Y984_9ZZZZ</name>
<dbReference type="InterPro" id="IPR054480">
    <property type="entry name" value="AHAS_small-like_ACT"/>
</dbReference>
<proteinExistence type="inferred from homology"/>
<comment type="caution">
    <text evidence="9">The sequence shown here is derived from an EMBL/GenBank/DDBJ whole genome shotgun (WGS) entry which is preliminary data.</text>
</comment>
<evidence type="ECO:0000256" key="5">
    <source>
        <dbReference type="ARBA" id="ARBA00023027"/>
    </source>
</evidence>
<dbReference type="Gene3D" id="3.40.50.1000">
    <property type="entry name" value="HAD superfamily/HAD-like"/>
    <property type="match status" value="1"/>
</dbReference>
<dbReference type="SUPFAM" id="SSF52283">
    <property type="entry name" value="Formate/glycerate dehydrogenase catalytic domain-like"/>
    <property type="match status" value="1"/>
</dbReference>
<dbReference type="CDD" id="cd04901">
    <property type="entry name" value="ACT_3PGDH"/>
    <property type="match status" value="1"/>
</dbReference>
<dbReference type="SUPFAM" id="SSF55021">
    <property type="entry name" value="ACT-like"/>
    <property type="match status" value="1"/>
</dbReference>
<dbReference type="EC" id="1.1.1.95" evidence="3"/>
<reference evidence="9" key="1">
    <citation type="submission" date="2013-08" db="EMBL/GenBank/DDBJ databases">
        <authorList>
            <person name="Mendez C."/>
            <person name="Richter M."/>
            <person name="Ferrer M."/>
            <person name="Sanchez J."/>
        </authorList>
    </citation>
    <scope>NUCLEOTIDE SEQUENCE</scope>
</reference>
<dbReference type="GO" id="GO:0006564">
    <property type="term" value="P:L-serine biosynthetic process"/>
    <property type="evidence" value="ECO:0007669"/>
    <property type="project" value="UniProtKB-KW"/>
</dbReference>
<dbReference type="GO" id="GO:0004617">
    <property type="term" value="F:phosphoglycerate dehydrogenase activity"/>
    <property type="evidence" value="ECO:0007669"/>
    <property type="project" value="UniProtKB-EC"/>
</dbReference>
<dbReference type="Gene3D" id="3.40.50.720">
    <property type="entry name" value="NAD(P)-binding Rossmann-like Domain"/>
    <property type="match status" value="2"/>
</dbReference>
<dbReference type="Gene3D" id="1.10.150.210">
    <property type="entry name" value="Phosphoserine phosphatase, domain 2"/>
    <property type="match status" value="1"/>
</dbReference>
<feature type="domain" description="ACT" evidence="8">
    <location>
        <begin position="559"/>
        <end position="628"/>
    </location>
</feature>
<keyword evidence="6" id="KW-0028">Amino-acid biosynthesis</keyword>
<dbReference type="InterPro" id="IPR045865">
    <property type="entry name" value="ACT-like_dom_sf"/>
</dbReference>
<dbReference type="InterPro" id="IPR023214">
    <property type="entry name" value="HAD_sf"/>
</dbReference>
<evidence type="ECO:0000313" key="9">
    <source>
        <dbReference type="EMBL" id="EQD28392.1"/>
    </source>
</evidence>
<dbReference type="SUPFAM" id="SSF56784">
    <property type="entry name" value="HAD-like"/>
    <property type="match status" value="1"/>
</dbReference>
<dbReference type="InterPro" id="IPR006140">
    <property type="entry name" value="D-isomer_DH_NAD-bd"/>
</dbReference>
<sequence>MQYTFLLDFDSTLVAVESLAVMAEVCLPEDTEGARKRARLRELTTAAMEGRMDFGVALSERLALLDLRREQLPAIVARLQQALSASFLANRAFLEAHAEHIHVLSGGFEELIVPVIEQLGLRADRVHANRLQFDAQGRLLGCVQGNALARAGGKVEAVRALALAQPCVLVGDGWSDLEVAEAGLVQRFYAYTEHVRRAPVLARAEREAPSFDEVLFDLGLRAAHSYPKNRLKVLLLENIHPSAVEAFARAGYSVETVPGALDAAALAARIGEVAVLGIRSKTRLTAAALAQAKRLVAVGAFCIGTNQIDLDAARQRGIAVFNAPYSNTRSVVELALAEIILLLRGLPEKLRQMDHGVWDKSLGAAREVRGKTLGIVGYGNIGMQLSVLAEAAGMRVLYVDLAERLALGTAQRVATLHELLAASDAISVHVDGRASNRNMFGAAEFAAMRPGSVFLNLARGHVADLDALRAALDSGHLRGAALDVFPEEPARNGDAFAHPLTSNPRLLLTPHIGGSTLEAQADIGRYVGQRLTDYIDGGSTEGVVNLPALRLPPQEQAHRFVHLHANQPGVLARINEALSAHGANILGQYLKTDAEVGYVITDVDRDYSPALLDAIRAVPHTLRFRVLY</sequence>
<dbReference type="AlphaFoldDB" id="T0Y984"/>
<dbReference type="UniPathway" id="UPA00135">
    <property type="reaction ID" value="UER00196"/>
</dbReference>
<comment type="catalytic activity">
    <reaction evidence="7">
        <text>(2R)-3-phosphoglycerate + NAD(+) = 3-phosphooxypyruvate + NADH + H(+)</text>
        <dbReference type="Rhea" id="RHEA:12641"/>
        <dbReference type="ChEBI" id="CHEBI:15378"/>
        <dbReference type="ChEBI" id="CHEBI:18110"/>
        <dbReference type="ChEBI" id="CHEBI:57540"/>
        <dbReference type="ChEBI" id="CHEBI:57945"/>
        <dbReference type="ChEBI" id="CHEBI:58272"/>
        <dbReference type="EC" id="1.1.1.95"/>
    </reaction>
</comment>
<comment type="similarity">
    <text evidence="2">Belongs to the D-isomer specific 2-hydroxyacid dehydrogenase family.</text>
</comment>
<dbReference type="NCBIfam" id="TIGR01488">
    <property type="entry name" value="HAD-SF-IB"/>
    <property type="match status" value="1"/>
</dbReference>
<dbReference type="InterPro" id="IPR036412">
    <property type="entry name" value="HAD-like_sf"/>
</dbReference>
<keyword evidence="4" id="KW-0560">Oxidoreductase</keyword>
<dbReference type="InterPro" id="IPR036291">
    <property type="entry name" value="NAD(P)-bd_dom_sf"/>
</dbReference>
<dbReference type="GO" id="GO:0051287">
    <property type="term" value="F:NAD binding"/>
    <property type="evidence" value="ECO:0007669"/>
    <property type="project" value="InterPro"/>
</dbReference>
<evidence type="ECO:0000256" key="1">
    <source>
        <dbReference type="ARBA" id="ARBA00005216"/>
    </source>
</evidence>
<dbReference type="CDD" id="cd12176">
    <property type="entry name" value="PGDH_3"/>
    <property type="match status" value="1"/>
</dbReference>
<evidence type="ECO:0000256" key="2">
    <source>
        <dbReference type="ARBA" id="ARBA00005854"/>
    </source>
</evidence>
<dbReference type="EMBL" id="AUZY01012673">
    <property type="protein sequence ID" value="EQD28392.1"/>
    <property type="molecule type" value="Genomic_DNA"/>
</dbReference>
<dbReference type="InterPro" id="IPR002912">
    <property type="entry name" value="ACT_dom"/>
</dbReference>
<dbReference type="GO" id="GO:0047545">
    <property type="term" value="F:(S)-2-hydroxyglutarate dehydrogenase activity"/>
    <property type="evidence" value="ECO:0007669"/>
    <property type="project" value="UniProtKB-ARBA"/>
</dbReference>
<evidence type="ECO:0000256" key="7">
    <source>
        <dbReference type="ARBA" id="ARBA00048731"/>
    </source>
</evidence>
<comment type="pathway">
    <text evidence="1">Amino-acid biosynthesis; L-serine biosynthesis; L-serine from 3-phospho-D-glycerate: step 1/3.</text>
</comment>
<reference evidence="9" key="2">
    <citation type="journal article" date="2014" name="ISME J.">
        <title>Microbial stratification in low pH oxic and suboxic macroscopic growths along an acid mine drainage.</title>
        <authorList>
            <person name="Mendez-Garcia C."/>
            <person name="Mesa V."/>
            <person name="Sprenger R.R."/>
            <person name="Richter M."/>
            <person name="Diez M.S."/>
            <person name="Solano J."/>
            <person name="Bargiela R."/>
            <person name="Golyshina O.V."/>
            <person name="Manteca A."/>
            <person name="Ramos J.L."/>
            <person name="Gallego J.R."/>
            <person name="Llorente I."/>
            <person name="Martins Dos Santos V.A."/>
            <person name="Jensen O.N."/>
            <person name="Pelaez A.I."/>
            <person name="Sanchez J."/>
            <person name="Ferrer M."/>
        </authorList>
    </citation>
    <scope>NUCLEOTIDE SEQUENCE</scope>
</reference>
<dbReference type="InterPro" id="IPR006139">
    <property type="entry name" value="D-isomer_2_OHA_DH_cat_dom"/>
</dbReference>
<evidence type="ECO:0000256" key="3">
    <source>
        <dbReference type="ARBA" id="ARBA00013143"/>
    </source>
</evidence>
<accession>T0Y984</accession>
<protein>
    <recommendedName>
        <fullName evidence="3">phosphoglycerate dehydrogenase</fullName>
        <ecNumber evidence="3">1.1.1.95</ecNumber>
    </recommendedName>
</protein>
<dbReference type="Pfam" id="PF00389">
    <property type="entry name" value="2-Hacid_dh"/>
    <property type="match status" value="1"/>
</dbReference>
<dbReference type="NCBIfam" id="NF008759">
    <property type="entry name" value="PRK11790.1"/>
    <property type="match status" value="1"/>
</dbReference>
<gene>
    <name evidence="9" type="ORF">B1B_18885</name>
</gene>
<evidence type="ECO:0000259" key="8">
    <source>
        <dbReference type="PROSITE" id="PS51671"/>
    </source>
</evidence>
<dbReference type="PROSITE" id="PS51671">
    <property type="entry name" value="ACT"/>
    <property type="match status" value="1"/>
</dbReference>
<keyword evidence="6" id="KW-0718">Serine biosynthesis</keyword>
<dbReference type="Pfam" id="PF12710">
    <property type="entry name" value="HAD"/>
    <property type="match status" value="1"/>
</dbReference>
<evidence type="ECO:0000256" key="6">
    <source>
        <dbReference type="ARBA" id="ARBA00023299"/>
    </source>
</evidence>
<dbReference type="PANTHER" id="PTHR42789:SF1">
    <property type="entry name" value="D-ISOMER SPECIFIC 2-HYDROXYACID DEHYDROGENASE FAMILY PROTEIN (AFU_ORTHOLOGUE AFUA_6G10090)"/>
    <property type="match status" value="1"/>
</dbReference>
<keyword evidence="5" id="KW-0520">NAD</keyword>
<dbReference type="FunFam" id="3.40.50.720:FF:000041">
    <property type="entry name" value="D-3-phosphoglycerate dehydrogenase"/>
    <property type="match status" value="1"/>
</dbReference>
<organism evidence="9">
    <name type="scientific">mine drainage metagenome</name>
    <dbReference type="NCBI Taxonomy" id="410659"/>
    <lineage>
        <taxon>unclassified sequences</taxon>
        <taxon>metagenomes</taxon>
        <taxon>ecological metagenomes</taxon>
    </lineage>
</organism>